<accession>A0A9W7TEY0</accession>
<protein>
    <submittedName>
        <fullName evidence="1">Uncharacterized protein</fullName>
    </submittedName>
</protein>
<name>A0A9W7TEY0_TRIRA</name>
<dbReference type="EMBL" id="JAFHDT010000020">
    <property type="protein sequence ID" value="KAI7794842.1"/>
    <property type="molecule type" value="Genomic_DNA"/>
</dbReference>
<evidence type="ECO:0000313" key="2">
    <source>
        <dbReference type="Proteomes" id="UP001059041"/>
    </source>
</evidence>
<dbReference type="AlphaFoldDB" id="A0A9W7TEY0"/>
<reference evidence="1" key="1">
    <citation type="submission" date="2021-02" db="EMBL/GenBank/DDBJ databases">
        <title>Comparative genomics reveals that relaxation of natural selection precedes convergent phenotypic evolution of cavefish.</title>
        <authorList>
            <person name="Peng Z."/>
        </authorList>
    </citation>
    <scope>NUCLEOTIDE SEQUENCE</scope>
    <source>
        <tissue evidence="1">Muscle</tissue>
    </source>
</reference>
<organism evidence="1 2">
    <name type="scientific">Triplophysa rosa</name>
    <name type="common">Cave loach</name>
    <dbReference type="NCBI Taxonomy" id="992332"/>
    <lineage>
        <taxon>Eukaryota</taxon>
        <taxon>Metazoa</taxon>
        <taxon>Chordata</taxon>
        <taxon>Craniata</taxon>
        <taxon>Vertebrata</taxon>
        <taxon>Euteleostomi</taxon>
        <taxon>Actinopterygii</taxon>
        <taxon>Neopterygii</taxon>
        <taxon>Teleostei</taxon>
        <taxon>Ostariophysi</taxon>
        <taxon>Cypriniformes</taxon>
        <taxon>Nemacheilidae</taxon>
        <taxon>Triplophysa</taxon>
    </lineage>
</organism>
<sequence>MEHQNNNSIRHPAVTKDPCTVFWESGSFLSALHSSRVHVVTQTGVKGRPASERSKPAAAVATDKDESNNIRLSYKGTAGHIPKELLFYVNGLDWCLRFFRRHLKLRRLLQHYIWKIFTRFTISLWNTLIFNHSSVGRGRLGATISYQASQYHIDC</sequence>
<proteinExistence type="predicted"/>
<comment type="caution">
    <text evidence="1">The sequence shown here is derived from an EMBL/GenBank/DDBJ whole genome shotgun (WGS) entry which is preliminary data.</text>
</comment>
<gene>
    <name evidence="1" type="ORF">IRJ41_002677</name>
</gene>
<keyword evidence="2" id="KW-1185">Reference proteome</keyword>
<dbReference type="Proteomes" id="UP001059041">
    <property type="component" value="Linkage Group LG20"/>
</dbReference>
<evidence type="ECO:0000313" key="1">
    <source>
        <dbReference type="EMBL" id="KAI7794842.1"/>
    </source>
</evidence>